<organism evidence="1 2">
    <name type="scientific">Ficus carica</name>
    <name type="common">Common fig</name>
    <dbReference type="NCBI Taxonomy" id="3494"/>
    <lineage>
        <taxon>Eukaryota</taxon>
        <taxon>Viridiplantae</taxon>
        <taxon>Streptophyta</taxon>
        <taxon>Embryophyta</taxon>
        <taxon>Tracheophyta</taxon>
        <taxon>Spermatophyta</taxon>
        <taxon>Magnoliopsida</taxon>
        <taxon>eudicotyledons</taxon>
        <taxon>Gunneridae</taxon>
        <taxon>Pentapetalae</taxon>
        <taxon>rosids</taxon>
        <taxon>fabids</taxon>
        <taxon>Rosales</taxon>
        <taxon>Moraceae</taxon>
        <taxon>Ficeae</taxon>
        <taxon>Ficus</taxon>
    </lineage>
</organism>
<reference evidence="1" key="1">
    <citation type="submission" date="2023-07" db="EMBL/GenBank/DDBJ databases">
        <title>draft genome sequence of fig (Ficus carica).</title>
        <authorList>
            <person name="Takahashi T."/>
            <person name="Nishimura K."/>
        </authorList>
    </citation>
    <scope>NUCLEOTIDE SEQUENCE</scope>
</reference>
<evidence type="ECO:0000313" key="2">
    <source>
        <dbReference type="Proteomes" id="UP001187192"/>
    </source>
</evidence>
<dbReference type="Proteomes" id="UP001187192">
    <property type="component" value="Unassembled WGS sequence"/>
</dbReference>
<gene>
    <name evidence="1" type="ORF">TIFTF001_021811</name>
</gene>
<sequence length="36" mass="3915">MDSALANLLPPAVGKVEHAMEMFGNVRTDNYYCDAA</sequence>
<evidence type="ECO:0000313" key="1">
    <source>
        <dbReference type="EMBL" id="GMN52664.1"/>
    </source>
</evidence>
<dbReference type="Gramene" id="FCD_00026632-RA">
    <property type="protein sequence ID" value="FCD_00026632-RA:cds"/>
    <property type="gene ID" value="FCD_00026632"/>
</dbReference>
<accession>A0AA88AB86</accession>
<dbReference type="AlphaFoldDB" id="A0AA88AB86"/>
<protein>
    <submittedName>
        <fullName evidence="1">Uncharacterized protein</fullName>
    </submittedName>
</protein>
<name>A0AA88AB86_FICCA</name>
<proteinExistence type="predicted"/>
<comment type="caution">
    <text evidence="1">The sequence shown here is derived from an EMBL/GenBank/DDBJ whole genome shotgun (WGS) entry which is preliminary data.</text>
</comment>
<dbReference type="EMBL" id="BTGU01000042">
    <property type="protein sequence ID" value="GMN52664.1"/>
    <property type="molecule type" value="Genomic_DNA"/>
</dbReference>
<keyword evidence="2" id="KW-1185">Reference proteome</keyword>